<dbReference type="EMBL" id="CP021694">
    <property type="protein sequence ID" value="ARX35239.1"/>
    <property type="molecule type" value="Genomic_DNA"/>
</dbReference>
<reference evidence="1 2" key="1">
    <citation type="submission" date="2017-05" db="EMBL/GenBank/DDBJ databases">
        <title>Whole genome sequencing of Proteus mirabilis AR_0155.</title>
        <authorList>
            <person name="Conlan S."/>
            <person name="Thomas P.J."/>
            <person name="Mullikin J."/>
            <person name="Frank K.M."/>
            <person name="Segre J.A."/>
        </authorList>
    </citation>
    <scope>NUCLEOTIDE SEQUENCE [LARGE SCALE GENOMIC DNA]</scope>
    <source>
        <strain evidence="1 2">AR_0155</strain>
    </source>
</reference>
<accession>A0AAJ0YAT3</accession>
<protein>
    <submittedName>
        <fullName evidence="1">Uncharacterized protein</fullName>
    </submittedName>
</protein>
<sequence>MDIQQETKICTLSARVERQGQQIAELQKQLADMQKATSCELDSAIQNVLLQGVENGAKKAKELIKNQDFYQKTKQTSR</sequence>
<dbReference type="AlphaFoldDB" id="A0AAJ0YAT3"/>
<dbReference type="Proteomes" id="UP000195540">
    <property type="component" value="Chromosome"/>
</dbReference>
<evidence type="ECO:0000313" key="2">
    <source>
        <dbReference type="Proteomes" id="UP000195540"/>
    </source>
</evidence>
<name>A0AAJ0YAT3_PROMI</name>
<proteinExistence type="predicted"/>
<gene>
    <name evidence="1" type="ORF">AM402_14110</name>
</gene>
<organism evidence="1 2">
    <name type="scientific">Proteus mirabilis</name>
    <dbReference type="NCBI Taxonomy" id="584"/>
    <lineage>
        <taxon>Bacteria</taxon>
        <taxon>Pseudomonadati</taxon>
        <taxon>Pseudomonadota</taxon>
        <taxon>Gammaproteobacteria</taxon>
        <taxon>Enterobacterales</taxon>
        <taxon>Morganellaceae</taxon>
        <taxon>Proteus</taxon>
    </lineage>
</organism>
<dbReference type="RefSeq" id="WP_087726595.1">
    <property type="nucleotide sequence ID" value="NZ_BGKS01000036.1"/>
</dbReference>
<evidence type="ECO:0000313" key="1">
    <source>
        <dbReference type="EMBL" id="ARX35239.1"/>
    </source>
</evidence>